<keyword evidence="2" id="KW-1185">Reference proteome</keyword>
<evidence type="ECO:0000313" key="1">
    <source>
        <dbReference type="EnsemblMetazoa" id="tetur12g04480.1"/>
    </source>
</evidence>
<reference evidence="2" key="1">
    <citation type="submission" date="2011-08" db="EMBL/GenBank/DDBJ databases">
        <authorList>
            <person name="Rombauts S."/>
        </authorList>
    </citation>
    <scope>NUCLEOTIDE SEQUENCE</scope>
    <source>
        <strain evidence="2">London</strain>
    </source>
</reference>
<dbReference type="EnsemblMetazoa" id="tetur12g04480.1">
    <property type="protein sequence ID" value="tetur12g04480.1"/>
    <property type="gene ID" value="tetur12g04480"/>
</dbReference>
<dbReference type="AlphaFoldDB" id="T1KJB6"/>
<proteinExistence type="predicted"/>
<organism evidence="1 2">
    <name type="scientific">Tetranychus urticae</name>
    <name type="common">Two-spotted spider mite</name>
    <dbReference type="NCBI Taxonomy" id="32264"/>
    <lineage>
        <taxon>Eukaryota</taxon>
        <taxon>Metazoa</taxon>
        <taxon>Ecdysozoa</taxon>
        <taxon>Arthropoda</taxon>
        <taxon>Chelicerata</taxon>
        <taxon>Arachnida</taxon>
        <taxon>Acari</taxon>
        <taxon>Acariformes</taxon>
        <taxon>Trombidiformes</taxon>
        <taxon>Prostigmata</taxon>
        <taxon>Eleutherengona</taxon>
        <taxon>Raphignathae</taxon>
        <taxon>Tetranychoidea</taxon>
        <taxon>Tetranychidae</taxon>
        <taxon>Tetranychus</taxon>
    </lineage>
</organism>
<dbReference type="HOGENOM" id="CLU_3109019_0_0_1"/>
<accession>T1KJB6</accession>
<sequence length="51" mass="5687">MLSSNETCGKVCTFSPLIIITHDSPLYRASCITKSQKEQGDQQITFKVSHD</sequence>
<dbReference type="Proteomes" id="UP000015104">
    <property type="component" value="Unassembled WGS sequence"/>
</dbReference>
<reference evidence="1" key="2">
    <citation type="submission" date="2015-06" db="UniProtKB">
        <authorList>
            <consortium name="EnsemblMetazoa"/>
        </authorList>
    </citation>
    <scope>IDENTIFICATION</scope>
</reference>
<protein>
    <submittedName>
        <fullName evidence="1">Uncharacterized protein</fullName>
    </submittedName>
</protein>
<dbReference type="EMBL" id="CAEY01000121">
    <property type="status" value="NOT_ANNOTATED_CDS"/>
    <property type="molecule type" value="Genomic_DNA"/>
</dbReference>
<evidence type="ECO:0000313" key="2">
    <source>
        <dbReference type="Proteomes" id="UP000015104"/>
    </source>
</evidence>
<name>T1KJB6_TETUR</name>